<name>A0ABP5LYQ8_9ACTN</name>
<keyword evidence="2" id="KW-0812">Transmembrane</keyword>
<evidence type="ECO:0000313" key="3">
    <source>
        <dbReference type="EMBL" id="GAA2154696.1"/>
    </source>
</evidence>
<evidence type="ECO:0000256" key="2">
    <source>
        <dbReference type="SAM" id="Phobius"/>
    </source>
</evidence>
<accession>A0ABP5LYQ8</accession>
<gene>
    <name evidence="3" type="ORF">GCM10009760_53860</name>
</gene>
<feature type="compositionally biased region" description="Pro residues" evidence="1">
    <location>
        <begin position="15"/>
        <end position="49"/>
    </location>
</feature>
<feature type="transmembrane region" description="Helical" evidence="2">
    <location>
        <begin position="84"/>
        <end position="105"/>
    </location>
</feature>
<comment type="caution">
    <text evidence="3">The sequence shown here is derived from an EMBL/GenBank/DDBJ whole genome shotgun (WGS) entry which is preliminary data.</text>
</comment>
<feature type="region of interest" description="Disordered" evidence="1">
    <location>
        <begin position="1"/>
        <end position="74"/>
    </location>
</feature>
<keyword evidence="2" id="KW-0472">Membrane</keyword>
<keyword evidence="2" id="KW-1133">Transmembrane helix</keyword>
<dbReference type="Proteomes" id="UP001422759">
    <property type="component" value="Unassembled WGS sequence"/>
</dbReference>
<evidence type="ECO:0008006" key="5">
    <source>
        <dbReference type="Google" id="ProtNLM"/>
    </source>
</evidence>
<sequence length="276" mass="28102">MSEPLSAPGHEPHPFGVPAPAHAPTPVPAPVRPPYPPGQPYGAPPPAGPPHQQWGRPVPAPDRTAAAYGYRPQPPVRSRRRLRIALGSAGAVLLLGGGLLGYFVFGTASDTDTHKVVLPDTFQGVQRDSGNPLAQQLGSSVQEQFDKGGHAGRPTAVSAVYADKKAGKAVAVFGGYGAVLAPSTQVDAFFTTFEQGPGGQGSTFAGRRSFPAGPLGGTLSCEAMKAATETDSLCVWGDGSSVIAVLAGQAGSTATPDLAQAAATALELRQAAELAR</sequence>
<keyword evidence="4" id="KW-1185">Reference proteome</keyword>
<evidence type="ECO:0000256" key="1">
    <source>
        <dbReference type="SAM" id="MobiDB-lite"/>
    </source>
</evidence>
<protein>
    <recommendedName>
        <fullName evidence="5">PknH-like protein</fullName>
    </recommendedName>
</protein>
<dbReference type="EMBL" id="BAAANT010000042">
    <property type="protein sequence ID" value="GAA2154696.1"/>
    <property type="molecule type" value="Genomic_DNA"/>
</dbReference>
<proteinExistence type="predicted"/>
<reference evidence="4" key="1">
    <citation type="journal article" date="2019" name="Int. J. Syst. Evol. Microbiol.">
        <title>The Global Catalogue of Microorganisms (GCM) 10K type strain sequencing project: providing services to taxonomists for standard genome sequencing and annotation.</title>
        <authorList>
            <consortium name="The Broad Institute Genomics Platform"/>
            <consortium name="The Broad Institute Genome Sequencing Center for Infectious Disease"/>
            <person name="Wu L."/>
            <person name="Ma J."/>
        </authorList>
    </citation>
    <scope>NUCLEOTIDE SEQUENCE [LARGE SCALE GENOMIC DNA]</scope>
    <source>
        <strain evidence="4">JCM 14560</strain>
    </source>
</reference>
<evidence type="ECO:0000313" key="4">
    <source>
        <dbReference type="Proteomes" id="UP001422759"/>
    </source>
</evidence>
<organism evidence="3 4">
    <name type="scientific">Kitasatospora kazusensis</name>
    <dbReference type="NCBI Taxonomy" id="407974"/>
    <lineage>
        <taxon>Bacteria</taxon>
        <taxon>Bacillati</taxon>
        <taxon>Actinomycetota</taxon>
        <taxon>Actinomycetes</taxon>
        <taxon>Kitasatosporales</taxon>
        <taxon>Streptomycetaceae</taxon>
        <taxon>Kitasatospora</taxon>
    </lineage>
</organism>